<dbReference type="GO" id="GO:0045881">
    <property type="term" value="P:positive regulation of sporulation resulting in formation of a cellular spore"/>
    <property type="evidence" value="ECO:0007669"/>
    <property type="project" value="TreeGrafter"/>
</dbReference>
<dbReference type="Gene3D" id="3.90.1530.30">
    <property type="match status" value="1"/>
</dbReference>
<proteinExistence type="inferred from homology"/>
<comment type="caution">
    <text evidence="6">The sequence shown here is derived from an EMBL/GenBank/DDBJ whole genome shotgun (WGS) entry which is preliminary data.</text>
</comment>
<dbReference type="GO" id="GO:0005694">
    <property type="term" value="C:chromosome"/>
    <property type="evidence" value="ECO:0007669"/>
    <property type="project" value="TreeGrafter"/>
</dbReference>
<dbReference type="InterPro" id="IPR036086">
    <property type="entry name" value="ParB/Sulfiredoxin_sf"/>
</dbReference>
<dbReference type="SUPFAM" id="SSF110849">
    <property type="entry name" value="ParB/Sulfiredoxin"/>
    <property type="match status" value="1"/>
</dbReference>
<feature type="domain" description="ParB-like N-terminal" evidence="5">
    <location>
        <begin position="25"/>
        <end position="115"/>
    </location>
</feature>
<comment type="similarity">
    <text evidence="2">Belongs to the ParB family.</text>
</comment>
<dbReference type="OrthoDB" id="9802051at2"/>
<keyword evidence="3" id="KW-0159">Chromosome partition</keyword>
<dbReference type="PANTHER" id="PTHR33375:SF1">
    <property type="entry name" value="CHROMOSOME-PARTITIONING PROTEIN PARB-RELATED"/>
    <property type="match status" value="1"/>
</dbReference>
<evidence type="ECO:0000259" key="5">
    <source>
        <dbReference type="SMART" id="SM00470"/>
    </source>
</evidence>
<evidence type="ECO:0000256" key="3">
    <source>
        <dbReference type="ARBA" id="ARBA00022829"/>
    </source>
</evidence>
<name>A0A315XVG4_RUMFL</name>
<evidence type="ECO:0000256" key="2">
    <source>
        <dbReference type="ARBA" id="ARBA00006295"/>
    </source>
</evidence>
<dbReference type="FunFam" id="1.10.10.2830:FF:000001">
    <property type="entry name" value="Chromosome partitioning protein ParB"/>
    <property type="match status" value="1"/>
</dbReference>
<dbReference type="InterPro" id="IPR050336">
    <property type="entry name" value="Chromosome_partition/occlusion"/>
</dbReference>
<keyword evidence="4" id="KW-0238">DNA-binding</keyword>
<evidence type="ECO:0000313" key="7">
    <source>
        <dbReference type="Proteomes" id="UP000245720"/>
    </source>
</evidence>
<dbReference type="GO" id="GO:0009295">
    <property type="term" value="C:nucleoid"/>
    <property type="evidence" value="ECO:0007669"/>
    <property type="project" value="UniProtKB-SubCell"/>
</dbReference>
<dbReference type="InterPro" id="IPR003115">
    <property type="entry name" value="ParB_N"/>
</dbReference>
<dbReference type="Proteomes" id="UP000245720">
    <property type="component" value="Unassembled WGS sequence"/>
</dbReference>
<dbReference type="RefSeq" id="WP_109727441.1">
    <property type="nucleotide sequence ID" value="NZ_CACVSX010000022.1"/>
</dbReference>
<dbReference type="CDD" id="cd16393">
    <property type="entry name" value="SPO0J_N"/>
    <property type="match status" value="1"/>
</dbReference>
<dbReference type="EMBL" id="QGDI01000011">
    <property type="protein sequence ID" value="PWJ11074.1"/>
    <property type="molecule type" value="Genomic_DNA"/>
</dbReference>
<organism evidence="6 7">
    <name type="scientific">Ruminococcus flavefaciens</name>
    <dbReference type="NCBI Taxonomy" id="1265"/>
    <lineage>
        <taxon>Bacteria</taxon>
        <taxon>Bacillati</taxon>
        <taxon>Bacillota</taxon>
        <taxon>Clostridia</taxon>
        <taxon>Eubacteriales</taxon>
        <taxon>Oscillospiraceae</taxon>
        <taxon>Ruminococcus</taxon>
    </lineage>
</organism>
<dbReference type="GO" id="GO:0007059">
    <property type="term" value="P:chromosome segregation"/>
    <property type="evidence" value="ECO:0007669"/>
    <property type="project" value="UniProtKB-KW"/>
</dbReference>
<dbReference type="Pfam" id="PF02195">
    <property type="entry name" value="ParB_N"/>
    <property type="match status" value="1"/>
</dbReference>
<comment type="subcellular location">
    <subcellularLocation>
        <location evidence="1">Cytoplasm</location>
        <location evidence="1">Nucleoid</location>
    </subcellularLocation>
</comment>
<dbReference type="PANTHER" id="PTHR33375">
    <property type="entry name" value="CHROMOSOME-PARTITIONING PROTEIN PARB-RELATED"/>
    <property type="match status" value="1"/>
</dbReference>
<evidence type="ECO:0000256" key="1">
    <source>
        <dbReference type="ARBA" id="ARBA00004453"/>
    </source>
</evidence>
<dbReference type="Gene3D" id="1.10.10.2830">
    <property type="match status" value="1"/>
</dbReference>
<dbReference type="Pfam" id="PF17762">
    <property type="entry name" value="HTH_ParB"/>
    <property type="match status" value="1"/>
</dbReference>
<sequence length="284" mass="31519">MAKGGLGAGLDTLLSDNNFDVQVKKTLRTSEIEPNRYQPRKAFSDEAITALADSIREHGMLQPIVVRPIDTGGYQIVAGERRWRAARMLGLDEVPVNIRELSDLETMQIAIIENLQRENLNPVEEAAGYNELIEKFGMTQEKVAKMVGRSRSAIANAVRLLSLPDRVLKMLENGDISAGHARALLGFEDEEMLIATALRAADGGLTVRQVEKAAQKSAEHNEAPAEEKSNKKIDNYFKEMELSLNERLGRKVKVDYGKNKGALILEFYDKNDLAALAEKLAKED</sequence>
<dbReference type="InterPro" id="IPR041468">
    <property type="entry name" value="HTH_ParB/Spo0J"/>
</dbReference>
<accession>A0A315XVG4</accession>
<dbReference type="STRING" id="1265.SAMN02910280_0237"/>
<gene>
    <name evidence="6" type="ORF">IE37_02723</name>
</gene>
<dbReference type="NCBIfam" id="TIGR00180">
    <property type="entry name" value="parB_part"/>
    <property type="match status" value="1"/>
</dbReference>
<dbReference type="SUPFAM" id="SSF109709">
    <property type="entry name" value="KorB DNA-binding domain-like"/>
    <property type="match status" value="1"/>
</dbReference>
<dbReference type="AlphaFoldDB" id="A0A315XVG4"/>
<evidence type="ECO:0000256" key="4">
    <source>
        <dbReference type="ARBA" id="ARBA00023125"/>
    </source>
</evidence>
<dbReference type="FunFam" id="3.90.1530.30:FF:000001">
    <property type="entry name" value="Chromosome partitioning protein ParB"/>
    <property type="match status" value="1"/>
</dbReference>
<dbReference type="InterPro" id="IPR004437">
    <property type="entry name" value="ParB/RepB/Spo0J"/>
</dbReference>
<protein>
    <submittedName>
        <fullName evidence="6">ParB family chromosome partitioning protein</fullName>
    </submittedName>
</protein>
<dbReference type="SMART" id="SM00470">
    <property type="entry name" value="ParB"/>
    <property type="match status" value="1"/>
</dbReference>
<evidence type="ECO:0000313" key="6">
    <source>
        <dbReference type="EMBL" id="PWJ11074.1"/>
    </source>
</evidence>
<reference evidence="6 7" key="1">
    <citation type="submission" date="2018-05" db="EMBL/GenBank/DDBJ databases">
        <title>The Hungate 1000. A catalogue of reference genomes from the rumen microbiome.</title>
        <authorList>
            <person name="Kelly W."/>
        </authorList>
    </citation>
    <scope>NUCLEOTIDE SEQUENCE [LARGE SCALE GENOMIC DNA]</scope>
    <source>
        <strain evidence="6 7">SAb67</strain>
    </source>
</reference>
<dbReference type="GO" id="GO:0003677">
    <property type="term" value="F:DNA binding"/>
    <property type="evidence" value="ECO:0007669"/>
    <property type="project" value="UniProtKB-KW"/>
</dbReference>